<protein>
    <submittedName>
        <fullName evidence="1">Uncharacterized protein</fullName>
    </submittedName>
</protein>
<evidence type="ECO:0000313" key="1">
    <source>
        <dbReference type="EMBL" id="KAK1147932.1"/>
    </source>
</evidence>
<name>A0ACC3BB76_9EURO</name>
<comment type="caution">
    <text evidence="1">The sequence shown here is derived from an EMBL/GenBank/DDBJ whole genome shotgun (WGS) entry which is preliminary data.</text>
</comment>
<accession>A0ACC3BB76</accession>
<sequence length="273" mass="30554">MHCKRTRSHSLFALLPNTRRPSPPLPGALSWLRTCRLICAEATPLLATNLPPIHICDSKILDLALDGYTPSFPFSAIKSLTLCVTIKVMSDYKDGFLPSMGGEYDRHMNQWSKWPSSSSTWPVKPIGSLETVRLHVGLECCASQLNIRPVIGRPGDDRVIKGALHRPRGQAPKLKWVGGKEMADIGDLVSGMCPLIVFGGWVPKVEVEFDLDGVRHSWSLVPRVRDWCWCRGRKIDEKSVPMEKIRRAFREFLLGIEEVGLGKDEAEDEGVEE</sequence>
<dbReference type="EMBL" id="JAOPJF010000010">
    <property type="protein sequence ID" value="KAK1147932.1"/>
    <property type="molecule type" value="Genomic_DNA"/>
</dbReference>
<gene>
    <name evidence="1" type="ORF">N8T08_000448</name>
</gene>
<evidence type="ECO:0000313" key="2">
    <source>
        <dbReference type="Proteomes" id="UP001177260"/>
    </source>
</evidence>
<keyword evidence="2" id="KW-1185">Reference proteome</keyword>
<reference evidence="1 2" key="1">
    <citation type="journal article" date="2023" name="ACS Omega">
        <title>Identification of the Neoaspergillic Acid Biosynthesis Gene Cluster by Establishing an In Vitro CRISPR-Ribonucleoprotein Genetic System in Aspergillus melleus.</title>
        <authorList>
            <person name="Yuan B."/>
            <person name="Grau M.F."/>
            <person name="Murata R.M."/>
            <person name="Torok T."/>
            <person name="Venkateswaran K."/>
            <person name="Stajich J.E."/>
            <person name="Wang C.C.C."/>
        </authorList>
    </citation>
    <scope>NUCLEOTIDE SEQUENCE [LARGE SCALE GENOMIC DNA]</scope>
    <source>
        <strain evidence="1 2">IMV 1140</strain>
    </source>
</reference>
<dbReference type="Proteomes" id="UP001177260">
    <property type="component" value="Unassembled WGS sequence"/>
</dbReference>
<organism evidence="1 2">
    <name type="scientific">Aspergillus melleus</name>
    <dbReference type="NCBI Taxonomy" id="138277"/>
    <lineage>
        <taxon>Eukaryota</taxon>
        <taxon>Fungi</taxon>
        <taxon>Dikarya</taxon>
        <taxon>Ascomycota</taxon>
        <taxon>Pezizomycotina</taxon>
        <taxon>Eurotiomycetes</taxon>
        <taxon>Eurotiomycetidae</taxon>
        <taxon>Eurotiales</taxon>
        <taxon>Aspergillaceae</taxon>
        <taxon>Aspergillus</taxon>
        <taxon>Aspergillus subgen. Circumdati</taxon>
    </lineage>
</organism>
<proteinExistence type="predicted"/>